<feature type="domain" description="RING-type" evidence="14">
    <location>
        <begin position="370"/>
        <end position="430"/>
    </location>
</feature>
<dbReference type="CDD" id="cd16789">
    <property type="entry name" value="mRING-HC-C3HC5_MGRN1-like"/>
    <property type="match status" value="1"/>
</dbReference>
<keyword evidence="7 12" id="KW-0863">Zinc-finger</keyword>
<evidence type="ECO:0000256" key="5">
    <source>
        <dbReference type="ARBA" id="ARBA00022707"/>
    </source>
</evidence>
<sequence length="446" mass="50316">MGISWSKRHQNHHLHHHPPPPLLPPPSSSIAPPFPSLSPPPLPPPHPTYSLPPSSTTPPPSRNPYPLLTPPPHYPPSSNSNYHFCFSQSSYGTRPVVYQNQYPPYYRPHSNNGWGGFRPPPPPPPPLPAVPYVDHQNAKKIKNDVNVHKDTIRVHVDEFNKDFHLVSFTFDALVDGSICTFGASLYDWFISNWLFKILTELSRSSTTSSRYLPPLTSNSITIFYFAKEGPNCKFNSVYPEIKPVQIPFVKGLGQKFCQPSGTGIDLGFFDVIDLSKPLQGEEIFPLVISAESCLPSTPLDEKYDGQSLDKSPHSQITEAVLVKNNEDHFQVKVIKQILWIEGVRYELREIYGINNSEETNVNDEESGKECVICMTEPKDTAVLPCRHMVLVDIDNIEDFENTWPFLMSLCLCGECAKELRHQSNKCPICRQPIEELLEIKVNEGKT</sequence>
<dbReference type="InterPro" id="IPR045195">
    <property type="entry name" value="LOG2-like_mRING_C3HC5"/>
</dbReference>
<organism evidence="15 16">
    <name type="scientific">Solanum commersonii</name>
    <name type="common">Commerson's wild potato</name>
    <name type="synonym">Commerson's nightshade</name>
    <dbReference type="NCBI Taxonomy" id="4109"/>
    <lineage>
        <taxon>Eukaryota</taxon>
        <taxon>Viridiplantae</taxon>
        <taxon>Streptophyta</taxon>
        <taxon>Embryophyta</taxon>
        <taxon>Tracheophyta</taxon>
        <taxon>Spermatophyta</taxon>
        <taxon>Magnoliopsida</taxon>
        <taxon>eudicotyledons</taxon>
        <taxon>Gunneridae</taxon>
        <taxon>Pentapetalae</taxon>
        <taxon>asterids</taxon>
        <taxon>lamiids</taxon>
        <taxon>Solanales</taxon>
        <taxon>Solanaceae</taxon>
        <taxon>Solanoideae</taxon>
        <taxon>Solaneae</taxon>
        <taxon>Solanum</taxon>
    </lineage>
</organism>
<keyword evidence="16" id="KW-1185">Reference proteome</keyword>
<reference evidence="15 16" key="1">
    <citation type="submission" date="2020-09" db="EMBL/GenBank/DDBJ databases">
        <title>De no assembly of potato wild relative species, Solanum commersonii.</title>
        <authorList>
            <person name="Cho K."/>
        </authorList>
    </citation>
    <scope>NUCLEOTIDE SEQUENCE [LARGE SCALE GENOMIC DNA]</scope>
    <source>
        <strain evidence="15">LZ3.2</strain>
        <tissue evidence="15">Leaf</tissue>
    </source>
</reference>
<dbReference type="GO" id="GO:0016567">
    <property type="term" value="P:protein ubiquitination"/>
    <property type="evidence" value="ECO:0007669"/>
    <property type="project" value="TreeGrafter"/>
</dbReference>
<comment type="catalytic activity">
    <reaction evidence="1">
        <text>S-ubiquitinyl-[E2 ubiquitin-conjugating enzyme]-L-cysteine + [acceptor protein]-L-lysine = [E2 ubiquitin-conjugating enzyme]-L-cysteine + N(6)-ubiquitinyl-[acceptor protein]-L-lysine.</text>
        <dbReference type="EC" id="2.3.2.27"/>
    </reaction>
</comment>
<dbReference type="EMBL" id="JACXVP010000002">
    <property type="protein sequence ID" value="KAG5626197.1"/>
    <property type="molecule type" value="Genomic_DNA"/>
</dbReference>
<keyword evidence="9" id="KW-0862">Zinc</keyword>
<name>A0A9J6ANK0_SOLCO</name>
<dbReference type="InterPro" id="IPR013083">
    <property type="entry name" value="Znf_RING/FYVE/PHD"/>
</dbReference>
<evidence type="ECO:0000313" key="15">
    <source>
        <dbReference type="EMBL" id="KAG5626197.1"/>
    </source>
</evidence>
<comment type="pathway">
    <text evidence="2">Protein modification; protein ubiquitination.</text>
</comment>
<dbReference type="Gene3D" id="3.30.40.10">
    <property type="entry name" value="Zinc/RING finger domain, C3HC4 (zinc finger)"/>
    <property type="match status" value="2"/>
</dbReference>
<keyword evidence="4" id="KW-0808">Transferase</keyword>
<dbReference type="PROSITE" id="PS50089">
    <property type="entry name" value="ZF_RING_2"/>
    <property type="match status" value="1"/>
</dbReference>
<feature type="compositionally biased region" description="Pro residues" evidence="13">
    <location>
        <begin position="55"/>
        <end position="73"/>
    </location>
</feature>
<feature type="compositionally biased region" description="Pro residues" evidence="13">
    <location>
        <begin position="19"/>
        <end position="47"/>
    </location>
</feature>
<comment type="caution">
    <text evidence="15">The sequence shown here is derived from an EMBL/GenBank/DDBJ whole genome shotgun (WGS) entry which is preliminary data.</text>
</comment>
<protein>
    <recommendedName>
        <fullName evidence="3">RING-type E3 ubiquitin transferase</fullName>
        <ecNumber evidence="3">2.3.2.27</ecNumber>
    </recommendedName>
</protein>
<dbReference type="AlphaFoldDB" id="A0A9J6ANK0"/>
<dbReference type="Proteomes" id="UP000824120">
    <property type="component" value="Chromosome 2"/>
</dbReference>
<evidence type="ECO:0000256" key="11">
    <source>
        <dbReference type="ARBA" id="ARBA00025721"/>
    </source>
</evidence>
<feature type="region of interest" description="Disordered" evidence="13">
    <location>
        <begin position="1"/>
        <end position="73"/>
    </location>
</feature>
<keyword evidence="6" id="KW-0479">Metal-binding</keyword>
<evidence type="ECO:0000256" key="10">
    <source>
        <dbReference type="ARBA" id="ARBA00023288"/>
    </source>
</evidence>
<evidence type="ECO:0000256" key="12">
    <source>
        <dbReference type="PROSITE-ProRule" id="PRU00175"/>
    </source>
</evidence>
<evidence type="ECO:0000313" key="16">
    <source>
        <dbReference type="Proteomes" id="UP000824120"/>
    </source>
</evidence>
<dbReference type="InterPro" id="IPR045194">
    <property type="entry name" value="MGRN1/RNF157-like"/>
</dbReference>
<dbReference type="PANTHER" id="PTHR22996">
    <property type="entry name" value="MAHOGUNIN"/>
    <property type="match status" value="1"/>
</dbReference>
<evidence type="ECO:0000256" key="13">
    <source>
        <dbReference type="SAM" id="MobiDB-lite"/>
    </source>
</evidence>
<dbReference type="Pfam" id="PF13920">
    <property type="entry name" value="zf-C3HC4_3"/>
    <property type="match status" value="1"/>
</dbReference>
<evidence type="ECO:0000256" key="1">
    <source>
        <dbReference type="ARBA" id="ARBA00000900"/>
    </source>
</evidence>
<dbReference type="InterPro" id="IPR001841">
    <property type="entry name" value="Znf_RING"/>
</dbReference>
<evidence type="ECO:0000259" key="14">
    <source>
        <dbReference type="PROSITE" id="PS50089"/>
    </source>
</evidence>
<evidence type="ECO:0000256" key="2">
    <source>
        <dbReference type="ARBA" id="ARBA00004906"/>
    </source>
</evidence>
<dbReference type="OrthoDB" id="1711136at2759"/>
<evidence type="ECO:0000256" key="3">
    <source>
        <dbReference type="ARBA" id="ARBA00012483"/>
    </source>
</evidence>
<feature type="compositionally biased region" description="Basic residues" evidence="13">
    <location>
        <begin position="1"/>
        <end position="18"/>
    </location>
</feature>
<dbReference type="GO" id="GO:0061630">
    <property type="term" value="F:ubiquitin protein ligase activity"/>
    <property type="evidence" value="ECO:0007669"/>
    <property type="project" value="UniProtKB-EC"/>
</dbReference>
<dbReference type="Pfam" id="PF26192">
    <property type="entry name" value="RNF157-like_N"/>
    <property type="match status" value="2"/>
</dbReference>
<evidence type="ECO:0000256" key="7">
    <source>
        <dbReference type="ARBA" id="ARBA00022771"/>
    </source>
</evidence>
<accession>A0A9J6ANK0</accession>
<dbReference type="PANTHER" id="PTHR22996:SF4">
    <property type="entry name" value="E3 UBIQUITIN-PROTEIN LIGASE LUL4-RELATED"/>
    <property type="match status" value="1"/>
</dbReference>
<dbReference type="InterPro" id="IPR058981">
    <property type="entry name" value="MGRN1/RNF157-like_N"/>
</dbReference>
<keyword evidence="10" id="KW-0449">Lipoprotein</keyword>
<evidence type="ECO:0000256" key="6">
    <source>
        <dbReference type="ARBA" id="ARBA00022723"/>
    </source>
</evidence>
<keyword evidence="8" id="KW-0833">Ubl conjugation pathway</keyword>
<gene>
    <name evidence="15" type="ORF">H5410_011415</name>
</gene>
<evidence type="ECO:0000256" key="4">
    <source>
        <dbReference type="ARBA" id="ARBA00022679"/>
    </source>
</evidence>
<comment type="similarity">
    <text evidence="11">Belongs to the RING-type zinc finger family. LOG2 subfamily.</text>
</comment>
<proteinExistence type="inferred from homology"/>
<dbReference type="GO" id="GO:0008270">
    <property type="term" value="F:zinc ion binding"/>
    <property type="evidence" value="ECO:0007669"/>
    <property type="project" value="UniProtKB-KW"/>
</dbReference>
<evidence type="ECO:0000256" key="8">
    <source>
        <dbReference type="ARBA" id="ARBA00022786"/>
    </source>
</evidence>
<evidence type="ECO:0000256" key="9">
    <source>
        <dbReference type="ARBA" id="ARBA00022833"/>
    </source>
</evidence>
<keyword evidence="5" id="KW-0519">Myristate</keyword>
<dbReference type="EC" id="2.3.2.27" evidence="3"/>